<sequence>MTHLTHCIYASAASTPLDSSALRELLETSRVHNARDGITGMLLHVDGSFFQVIEGPAAAVSALFDRIAADPRHRQVTRIIEEPIHRRSFDAWSMGYPSGDEDLSELPGFNDFFGRSACLTRLDAGRARKLLAAFAAGRWRQSLSDCPRLAA</sequence>
<dbReference type="InterPro" id="IPR036046">
    <property type="entry name" value="Acylphosphatase-like_dom_sf"/>
</dbReference>
<feature type="domain" description="BLUF" evidence="2">
    <location>
        <begin position="4"/>
        <end position="95"/>
    </location>
</feature>
<evidence type="ECO:0000256" key="1">
    <source>
        <dbReference type="ARBA" id="ARBA00048313"/>
    </source>
</evidence>
<protein>
    <submittedName>
        <fullName evidence="3">Phosphonate transporter</fullName>
    </submittedName>
</protein>
<dbReference type="PROSITE" id="PS00068">
    <property type="entry name" value="MDH"/>
    <property type="match status" value="1"/>
</dbReference>
<dbReference type="InterPro" id="IPR007024">
    <property type="entry name" value="BLUF_domain"/>
</dbReference>
<evidence type="ECO:0000313" key="3">
    <source>
        <dbReference type="EMBL" id="MBK1715877.1"/>
    </source>
</evidence>
<organism evidence="3 4">
    <name type="scientific">Rubrivivax gelatinosus</name>
    <name type="common">Rhodocyclus gelatinosus</name>
    <name type="synonym">Rhodopseudomonas gelatinosa</name>
    <dbReference type="NCBI Taxonomy" id="28068"/>
    <lineage>
        <taxon>Bacteria</taxon>
        <taxon>Pseudomonadati</taxon>
        <taxon>Pseudomonadota</taxon>
        <taxon>Betaproteobacteria</taxon>
        <taxon>Burkholderiales</taxon>
        <taxon>Sphaerotilaceae</taxon>
        <taxon>Rubrivivax</taxon>
    </lineage>
</organism>
<dbReference type="SUPFAM" id="SSF54975">
    <property type="entry name" value="Acylphosphatase/BLUF domain-like"/>
    <property type="match status" value="1"/>
</dbReference>
<dbReference type="InterPro" id="IPR001252">
    <property type="entry name" value="Malate_DH_AS"/>
</dbReference>
<reference evidence="3" key="2">
    <citation type="journal article" date="2020" name="Microorganisms">
        <title>Osmotic Adaptation and Compatible Solute Biosynthesis of Phototrophic Bacteria as Revealed from Genome Analyses.</title>
        <authorList>
            <person name="Imhoff J.F."/>
            <person name="Rahn T."/>
            <person name="Kunzel S."/>
            <person name="Keller A."/>
            <person name="Neulinger S.C."/>
        </authorList>
    </citation>
    <scope>NUCLEOTIDE SEQUENCE</scope>
    <source>
        <strain evidence="3">IM 151</strain>
    </source>
</reference>
<dbReference type="RefSeq" id="WP_200380325.1">
    <property type="nucleotide sequence ID" value="NZ_NRRU01000170.1"/>
</dbReference>
<dbReference type="Pfam" id="PF04940">
    <property type="entry name" value="BLUF"/>
    <property type="match status" value="1"/>
</dbReference>
<comment type="caution">
    <text evidence="3">The sequence shown here is derived from an EMBL/GenBank/DDBJ whole genome shotgun (WGS) entry which is preliminary data.</text>
</comment>
<dbReference type="PROSITE" id="PS50925">
    <property type="entry name" value="BLUF"/>
    <property type="match status" value="1"/>
</dbReference>
<comment type="catalytic activity">
    <reaction evidence="1">
        <text>(S)-malate + NAD(+) = oxaloacetate + NADH + H(+)</text>
        <dbReference type="Rhea" id="RHEA:21432"/>
        <dbReference type="ChEBI" id="CHEBI:15378"/>
        <dbReference type="ChEBI" id="CHEBI:15589"/>
        <dbReference type="ChEBI" id="CHEBI:16452"/>
        <dbReference type="ChEBI" id="CHEBI:57540"/>
        <dbReference type="ChEBI" id="CHEBI:57945"/>
        <dbReference type="EC" id="1.1.1.37"/>
    </reaction>
</comment>
<keyword evidence="4" id="KW-1185">Reference proteome</keyword>
<accession>A0ABS1E4L4</accession>
<evidence type="ECO:0000259" key="2">
    <source>
        <dbReference type="PROSITE" id="PS50925"/>
    </source>
</evidence>
<proteinExistence type="predicted"/>
<dbReference type="EMBL" id="NRRU01000170">
    <property type="protein sequence ID" value="MBK1715877.1"/>
    <property type="molecule type" value="Genomic_DNA"/>
</dbReference>
<dbReference type="SMART" id="SM01034">
    <property type="entry name" value="BLUF"/>
    <property type="match status" value="1"/>
</dbReference>
<evidence type="ECO:0000313" key="4">
    <source>
        <dbReference type="Proteomes" id="UP001041814"/>
    </source>
</evidence>
<dbReference type="Proteomes" id="UP001041814">
    <property type="component" value="Unassembled WGS sequence"/>
</dbReference>
<name>A0ABS1E4L4_RUBGE</name>
<dbReference type="Gene3D" id="3.30.70.100">
    <property type="match status" value="1"/>
</dbReference>
<gene>
    <name evidence="3" type="ORF">CKO43_24320</name>
</gene>
<reference evidence="3" key="1">
    <citation type="submission" date="2017-08" db="EMBL/GenBank/DDBJ databases">
        <authorList>
            <person name="Imhoff J.F."/>
            <person name="Rahn T."/>
            <person name="Kuenzel S."/>
            <person name="Neulinger S.C."/>
        </authorList>
    </citation>
    <scope>NUCLEOTIDE SEQUENCE</scope>
    <source>
        <strain evidence="3">IM 151</strain>
    </source>
</reference>